<dbReference type="SUPFAM" id="SSF48317">
    <property type="entry name" value="Acid phosphatase/Vanadium-dependent haloperoxidase"/>
    <property type="match status" value="1"/>
</dbReference>
<dbReference type="PANTHER" id="PTHR14969">
    <property type="entry name" value="SPHINGOSINE-1-PHOSPHATE PHOSPHOHYDROLASE"/>
    <property type="match status" value="1"/>
</dbReference>
<evidence type="ECO:0000256" key="2">
    <source>
        <dbReference type="SAM" id="Phobius"/>
    </source>
</evidence>
<reference evidence="4" key="1">
    <citation type="submission" date="2022-02" db="EMBL/GenBank/DDBJ databases">
        <title>Atlantic sturgeon de novo genome assembly.</title>
        <authorList>
            <person name="Stock M."/>
            <person name="Klopp C."/>
            <person name="Guiguen Y."/>
            <person name="Cabau C."/>
            <person name="Parinello H."/>
            <person name="Santidrian Yebra-Pimentel E."/>
            <person name="Kuhl H."/>
            <person name="Dirks R.P."/>
            <person name="Guessner J."/>
            <person name="Wuertz S."/>
            <person name="Du K."/>
            <person name="Schartl M."/>
        </authorList>
    </citation>
    <scope>NUCLEOTIDE SEQUENCE</scope>
    <source>
        <strain evidence="4">STURGEONOMICS-FGT-2020</strain>
        <tissue evidence="4">Whole blood</tissue>
    </source>
</reference>
<name>A0AAD8D4M1_ACIOX</name>
<keyword evidence="2" id="KW-0812">Transmembrane</keyword>
<keyword evidence="2" id="KW-0472">Membrane</keyword>
<dbReference type="Proteomes" id="UP001230051">
    <property type="component" value="Unassembled WGS sequence"/>
</dbReference>
<evidence type="ECO:0000259" key="3">
    <source>
        <dbReference type="SMART" id="SM00014"/>
    </source>
</evidence>
<dbReference type="SMART" id="SM00014">
    <property type="entry name" value="acidPPc"/>
    <property type="match status" value="1"/>
</dbReference>
<dbReference type="CDD" id="cd03388">
    <property type="entry name" value="PAP2_SPPase1"/>
    <property type="match status" value="1"/>
</dbReference>
<feature type="transmembrane region" description="Helical" evidence="2">
    <location>
        <begin position="267"/>
        <end position="284"/>
    </location>
</feature>
<accession>A0AAD8D4M1</accession>
<comment type="caution">
    <text evidence="4">The sequence shown here is derived from an EMBL/GenBank/DDBJ whole genome shotgun (WGS) entry which is preliminary data.</text>
</comment>
<keyword evidence="5" id="KW-1185">Reference proteome</keyword>
<dbReference type="Pfam" id="PF01569">
    <property type="entry name" value="PAP2"/>
    <property type="match status" value="1"/>
</dbReference>
<feature type="transmembrane region" description="Helical" evidence="2">
    <location>
        <begin position="235"/>
        <end position="255"/>
    </location>
</feature>
<sequence length="416" mass="46815">MNFFNNLQNSNLVASFQKCCGLFPENMAGNEYLCNDKGSGAESNGRVQEQNKNNVKTLKECTDGDLRHRSESSQNQNSHGNYRNGINGIVDKKSSPKYVVKNHFLYCLFRFAAALGQEVFYITFLPCTYWNFDPYVCRRLVGMWAIVMYIGQVSKDLLKWPRPFSPPVVKLETRVDAEYGMPSTHAMAATSISFTFLLCTMHRYKYPFELGLVAAVVLSALVSLSRLYTGMHTVLDVICGVLITALVMAPTYPFWDVLDHLQLTSPYTPVFAMVVPFLMSYYYPRLDHYSPTRGDTTTILGVWAGCTIGFWINFWLGETYKPTGAMPFHLPPVTLAALLLACARFLVGIVVLVVTRHVVKSLSLQALGAWFEVSTKDTEVRHRLEIEVPYKFVTYSSIGIVATVPVPIIYSFLGLL</sequence>
<dbReference type="GO" id="GO:0006670">
    <property type="term" value="P:sphingosine metabolic process"/>
    <property type="evidence" value="ECO:0007669"/>
    <property type="project" value="TreeGrafter"/>
</dbReference>
<dbReference type="InterPro" id="IPR000326">
    <property type="entry name" value="PAP2/HPO"/>
</dbReference>
<gene>
    <name evidence="4" type="primary">SGPP2</name>
    <name evidence="4" type="ORF">AOXY_G17345</name>
</gene>
<dbReference type="PANTHER" id="PTHR14969:SF14">
    <property type="entry name" value="SPHINGOSINE-1-PHOSPHATE PHOSPHATASE 2"/>
    <property type="match status" value="1"/>
</dbReference>
<feature type="compositionally biased region" description="Polar residues" evidence="1">
    <location>
        <begin position="72"/>
        <end position="81"/>
    </location>
</feature>
<dbReference type="InterPro" id="IPR036938">
    <property type="entry name" value="PAP2/HPO_sf"/>
</dbReference>
<dbReference type="AlphaFoldDB" id="A0AAD8D4M1"/>
<dbReference type="EMBL" id="JAGXEW010000016">
    <property type="protein sequence ID" value="KAK1162475.1"/>
    <property type="molecule type" value="Genomic_DNA"/>
</dbReference>
<feature type="region of interest" description="Disordered" evidence="1">
    <location>
        <begin position="66"/>
        <end position="86"/>
    </location>
</feature>
<feature type="transmembrane region" description="Helical" evidence="2">
    <location>
        <begin position="296"/>
        <end position="316"/>
    </location>
</feature>
<keyword evidence="2" id="KW-1133">Transmembrane helix</keyword>
<dbReference type="GO" id="GO:0005789">
    <property type="term" value="C:endoplasmic reticulum membrane"/>
    <property type="evidence" value="ECO:0007669"/>
    <property type="project" value="TreeGrafter"/>
</dbReference>
<protein>
    <submittedName>
        <fullName evidence="4">Sphingosine-1-phosphate phosphatase 2 isoform X1</fullName>
    </submittedName>
</protein>
<feature type="transmembrane region" description="Helical" evidence="2">
    <location>
        <begin position="210"/>
        <end position="228"/>
    </location>
</feature>
<feature type="domain" description="Phosphatidic acid phosphatase type 2/haloperoxidase" evidence="3">
    <location>
        <begin position="138"/>
        <end position="252"/>
    </location>
</feature>
<dbReference type="Gene3D" id="1.20.144.10">
    <property type="entry name" value="Phosphatidic acid phosphatase type 2/haloperoxidase"/>
    <property type="match status" value="1"/>
</dbReference>
<feature type="transmembrane region" description="Helical" evidence="2">
    <location>
        <begin position="336"/>
        <end position="355"/>
    </location>
</feature>
<proteinExistence type="predicted"/>
<dbReference type="GO" id="GO:0042392">
    <property type="term" value="F:sphingosine-1-phosphate phosphatase activity"/>
    <property type="evidence" value="ECO:0007669"/>
    <property type="project" value="TreeGrafter"/>
</dbReference>
<organism evidence="4 5">
    <name type="scientific">Acipenser oxyrinchus oxyrinchus</name>
    <dbReference type="NCBI Taxonomy" id="40147"/>
    <lineage>
        <taxon>Eukaryota</taxon>
        <taxon>Metazoa</taxon>
        <taxon>Chordata</taxon>
        <taxon>Craniata</taxon>
        <taxon>Vertebrata</taxon>
        <taxon>Euteleostomi</taxon>
        <taxon>Actinopterygii</taxon>
        <taxon>Chondrostei</taxon>
        <taxon>Acipenseriformes</taxon>
        <taxon>Acipenseridae</taxon>
        <taxon>Acipenser</taxon>
    </lineage>
</organism>
<feature type="transmembrane region" description="Helical" evidence="2">
    <location>
        <begin position="392"/>
        <end position="413"/>
    </location>
</feature>
<evidence type="ECO:0000313" key="4">
    <source>
        <dbReference type="EMBL" id="KAK1162475.1"/>
    </source>
</evidence>
<evidence type="ECO:0000313" key="5">
    <source>
        <dbReference type="Proteomes" id="UP001230051"/>
    </source>
</evidence>
<evidence type="ECO:0000256" key="1">
    <source>
        <dbReference type="SAM" id="MobiDB-lite"/>
    </source>
</evidence>